<gene>
    <name evidence="2" type="ORF">DL764_009512</name>
</gene>
<feature type="region of interest" description="Disordered" evidence="1">
    <location>
        <begin position="1"/>
        <end position="27"/>
    </location>
</feature>
<dbReference type="Proteomes" id="UP000293360">
    <property type="component" value="Unassembled WGS sequence"/>
</dbReference>
<proteinExistence type="predicted"/>
<evidence type="ECO:0000313" key="3">
    <source>
        <dbReference type="Proteomes" id="UP000293360"/>
    </source>
</evidence>
<comment type="caution">
    <text evidence="2">The sequence shown here is derived from an EMBL/GenBank/DDBJ whole genome shotgun (WGS) entry which is preliminary data.</text>
</comment>
<dbReference type="EMBL" id="QJNU01000915">
    <property type="protein sequence ID" value="RYO83054.1"/>
    <property type="molecule type" value="Genomic_DNA"/>
</dbReference>
<name>A0A4Q4SXK3_9PEZI</name>
<accession>A0A4Q4SXK3</accession>
<sequence>MTSHSKKRKLDEAIPEAQEAPATRFPKPRKGLASKVIVIEDDPPLDGIQESQGTTEENGESVREIGVIVENLRDQLLQEVDFHNMAHLRALSALDDPTTPRDCVMFCDTQSFALFQVDYILRTGTTATYIWGGRASIMQRDKVRSDGELKGLRVLSLTYEPENPNGRRKFEKWERKNAPPKSVYDVGQLFVQRRGQGRQELLGTQYNLTLDITKPRKPVWLVMRPEYAPVLFKKPTCSDKPFSKVDGGLNGVAIAKLANSFAELDFCGSSFNGKSHAMFSKAENLIASTGFKGELALRFSSPNFGHMEEKVTAGWSGTQV</sequence>
<organism evidence="2 3">
    <name type="scientific">Monosporascus ibericus</name>
    <dbReference type="NCBI Taxonomy" id="155417"/>
    <lineage>
        <taxon>Eukaryota</taxon>
        <taxon>Fungi</taxon>
        <taxon>Dikarya</taxon>
        <taxon>Ascomycota</taxon>
        <taxon>Pezizomycotina</taxon>
        <taxon>Sordariomycetes</taxon>
        <taxon>Xylariomycetidae</taxon>
        <taxon>Xylariales</taxon>
        <taxon>Xylariales incertae sedis</taxon>
        <taxon>Monosporascus</taxon>
    </lineage>
</organism>
<evidence type="ECO:0000313" key="2">
    <source>
        <dbReference type="EMBL" id="RYO83054.1"/>
    </source>
</evidence>
<dbReference type="OrthoDB" id="4765895at2759"/>
<keyword evidence="3" id="KW-1185">Reference proteome</keyword>
<protein>
    <submittedName>
        <fullName evidence="2">Uncharacterized protein</fullName>
    </submittedName>
</protein>
<evidence type="ECO:0000256" key="1">
    <source>
        <dbReference type="SAM" id="MobiDB-lite"/>
    </source>
</evidence>
<reference evidence="2 3" key="1">
    <citation type="submission" date="2018-06" db="EMBL/GenBank/DDBJ databases">
        <title>Complete Genomes of Monosporascus.</title>
        <authorList>
            <person name="Robinson A.J."/>
            <person name="Natvig D.O."/>
        </authorList>
    </citation>
    <scope>NUCLEOTIDE SEQUENCE [LARGE SCALE GENOMIC DNA]</scope>
    <source>
        <strain evidence="2 3">CBS 110550</strain>
    </source>
</reference>
<dbReference type="AlphaFoldDB" id="A0A4Q4SXK3"/>